<dbReference type="SUPFAM" id="SSF51126">
    <property type="entry name" value="Pectin lyase-like"/>
    <property type="match status" value="1"/>
</dbReference>
<dbReference type="Gene3D" id="2.160.20.10">
    <property type="entry name" value="Single-stranded right-handed beta-helix, Pectin lyase-like"/>
    <property type="match status" value="1"/>
</dbReference>
<dbReference type="PANTHER" id="PTHR42970:SF1">
    <property type="entry name" value="PECTATE LYASE C-RELATED"/>
    <property type="match status" value="1"/>
</dbReference>
<dbReference type="Proteomes" id="UP001597012">
    <property type="component" value="Unassembled WGS sequence"/>
</dbReference>
<dbReference type="InterPro" id="IPR052063">
    <property type="entry name" value="Polysaccharide_Lyase_1"/>
</dbReference>
<name>A0ABW3B860_9FLAO</name>
<evidence type="ECO:0000256" key="4">
    <source>
        <dbReference type="SAM" id="SignalP"/>
    </source>
</evidence>
<protein>
    <submittedName>
        <fullName evidence="5">Ig-like domain-containing protein</fullName>
    </submittedName>
</protein>
<comment type="caution">
    <text evidence="5">The sequence shown here is derived from an EMBL/GenBank/DDBJ whole genome shotgun (WGS) entry which is preliminary data.</text>
</comment>
<feature type="chain" id="PRO_5045575506" evidence="4">
    <location>
        <begin position="29"/>
        <end position="616"/>
    </location>
</feature>
<dbReference type="PANTHER" id="PTHR42970">
    <property type="entry name" value="PECTATE LYASE C-RELATED"/>
    <property type="match status" value="1"/>
</dbReference>
<evidence type="ECO:0000256" key="3">
    <source>
        <dbReference type="SAM" id="MobiDB-lite"/>
    </source>
</evidence>
<feature type="compositionally biased region" description="Low complexity" evidence="3">
    <location>
        <begin position="130"/>
        <end position="141"/>
    </location>
</feature>
<evidence type="ECO:0000256" key="2">
    <source>
        <dbReference type="ARBA" id="ARBA00023180"/>
    </source>
</evidence>
<keyword evidence="1" id="KW-0479">Metal-binding</keyword>
<dbReference type="PROSITE" id="PS51257">
    <property type="entry name" value="PROKAR_LIPOPROTEIN"/>
    <property type="match status" value="1"/>
</dbReference>
<evidence type="ECO:0000313" key="5">
    <source>
        <dbReference type="EMBL" id="MFD0799541.1"/>
    </source>
</evidence>
<dbReference type="InterPro" id="IPR011050">
    <property type="entry name" value="Pectin_lyase_fold/virulence"/>
</dbReference>
<dbReference type="Pfam" id="PF17963">
    <property type="entry name" value="Big_9"/>
    <property type="match status" value="1"/>
</dbReference>
<evidence type="ECO:0000313" key="6">
    <source>
        <dbReference type="Proteomes" id="UP001597012"/>
    </source>
</evidence>
<gene>
    <name evidence="5" type="ORF">ACFQZJ_18870</name>
</gene>
<organism evidence="5 6">
    <name type="scientific">Maribacter chungangensis</name>
    <dbReference type="NCBI Taxonomy" id="1069117"/>
    <lineage>
        <taxon>Bacteria</taxon>
        <taxon>Pseudomonadati</taxon>
        <taxon>Bacteroidota</taxon>
        <taxon>Flavobacteriia</taxon>
        <taxon>Flavobacteriales</taxon>
        <taxon>Flavobacteriaceae</taxon>
        <taxon>Maribacter</taxon>
    </lineage>
</organism>
<dbReference type="EMBL" id="JBHTHY010000026">
    <property type="protein sequence ID" value="MFD0799541.1"/>
    <property type="molecule type" value="Genomic_DNA"/>
</dbReference>
<feature type="signal peptide" evidence="4">
    <location>
        <begin position="1"/>
        <end position="28"/>
    </location>
</feature>
<keyword evidence="4" id="KW-0732">Signal</keyword>
<proteinExistence type="predicted"/>
<keyword evidence="6" id="KW-1185">Reference proteome</keyword>
<sequence length="616" mass="68316">MTTSHNRIFKLLLCTTFLFLSFSCSKDADLLSDYVISDKNDLESIALLTNDIYFINPSQSSILLDVLNNDSFDDSAQVNIIATSEPKNGSVKINTDNTLTYTPRISIAAEQANTDTVTSPEESQIIEESQTIAAPQAPEATETPEEDSFEYTTEVTTEDGETFREQATVTITPNEMGELKAFPTAYGAGAYSVGGRGQSVYKVTNLNDRGAGSLRDALSQGNRTIVFEVSGTIELASGINANINNVTIAGQTAPAGGITITGNVINLSGDNIIMRYIRARPDFDKSGTNDVINTTRLTNSIFDHLSVSWGGDEIVSMVINTNNNTIQNCLMAESKTGQIMGDSQNPSTGGSFSVLRNAYYNISHRFPNPVTDERADIINNLIYNHYYRLMTFSPSTDIDLNWIGNYIQSPCGQNNRTSSHEINWIDYNGGKSENIYAEGNLLMPAEFTNPSGDNRFFFQYRNPPSGVKQWSTVNENYFVSNPFPFLGASLPITNPLNVKESVLNDVGARWVLSENGQKIESIDTIDRRYIDHMTNNVCFDYKWLQDYSQYAHYKTWHSNVSNIPLASYPASRDSDNDGMPDAWELSRFENLSRDGKGDINGDGYTDLEEFLNLVDF</sequence>
<feature type="region of interest" description="Disordered" evidence="3">
    <location>
        <begin position="130"/>
        <end position="161"/>
    </location>
</feature>
<evidence type="ECO:0000256" key="1">
    <source>
        <dbReference type="ARBA" id="ARBA00022723"/>
    </source>
</evidence>
<accession>A0ABW3B860</accession>
<keyword evidence="2" id="KW-0325">Glycoprotein</keyword>
<reference evidence="6" key="1">
    <citation type="journal article" date="2019" name="Int. J. Syst. Evol. Microbiol.">
        <title>The Global Catalogue of Microorganisms (GCM) 10K type strain sequencing project: providing services to taxonomists for standard genome sequencing and annotation.</title>
        <authorList>
            <consortium name="The Broad Institute Genomics Platform"/>
            <consortium name="The Broad Institute Genome Sequencing Center for Infectious Disease"/>
            <person name="Wu L."/>
            <person name="Ma J."/>
        </authorList>
    </citation>
    <scope>NUCLEOTIDE SEQUENCE [LARGE SCALE GENOMIC DNA]</scope>
    <source>
        <strain evidence="6">CCUG 61948</strain>
    </source>
</reference>
<dbReference type="InterPro" id="IPR012334">
    <property type="entry name" value="Pectin_lyas_fold"/>
</dbReference>
<dbReference type="RefSeq" id="WP_379936530.1">
    <property type="nucleotide sequence ID" value="NZ_JBHTHY010000026.1"/>
</dbReference>